<comment type="caution">
    <text evidence="2">The sequence shown here is derived from an EMBL/GenBank/DDBJ whole genome shotgun (WGS) entry which is preliminary data.</text>
</comment>
<sequence>MHHWIAQPEAAATLLARHPDTRVIGLDTEFMRIDTFYPRLALVQVNLAGEIALLDPLALGGLAALAPRLADAATICVMHSASEDLEALAVAVPQGLGQLFDTQIAAAITGLGAGLSYQKLVAALTGVDLPKAETRSDWLRRPLSAEQLDYAAQDVVHLAALHQQLDARLAELGRRDWHAEDCQRLLAKARSRDGDPQPQRGFKSAAEWPRQKQALLRRVLLWREEAARRIDKPRPWLLDDAHIAEFVLNPPHGSDELFARAKGLRALRGAQRDELLQVLQDPLQEEEMEFAPIFPLPTPAQKRVIGAMKESVVAIATQLNVPEGLLCARRHLEALVFDREWPEALEGWRKGILFEALMGKVEG</sequence>
<dbReference type="Gene3D" id="3.30.420.10">
    <property type="entry name" value="Ribonuclease H-like superfamily/Ribonuclease H"/>
    <property type="match status" value="1"/>
</dbReference>
<feature type="domain" description="HRDC" evidence="1">
    <location>
        <begin position="209"/>
        <end position="289"/>
    </location>
</feature>
<dbReference type="SMART" id="SM00474">
    <property type="entry name" value="35EXOc"/>
    <property type="match status" value="1"/>
</dbReference>
<dbReference type="PANTHER" id="PTHR47649">
    <property type="entry name" value="RIBONUCLEASE D"/>
    <property type="match status" value="1"/>
</dbReference>
<dbReference type="GO" id="GO:0003676">
    <property type="term" value="F:nucleic acid binding"/>
    <property type="evidence" value="ECO:0007669"/>
    <property type="project" value="InterPro"/>
</dbReference>
<gene>
    <name evidence="2" type="ORF">DFR29_10110</name>
</gene>
<evidence type="ECO:0000259" key="1">
    <source>
        <dbReference type="PROSITE" id="PS50967"/>
    </source>
</evidence>
<reference evidence="2 3" key="1">
    <citation type="submission" date="2019-03" db="EMBL/GenBank/DDBJ databases">
        <title>Genomic Encyclopedia of Type Strains, Phase IV (KMG-IV): sequencing the most valuable type-strain genomes for metagenomic binning, comparative biology and taxonomic classification.</title>
        <authorList>
            <person name="Goeker M."/>
        </authorList>
    </citation>
    <scope>NUCLEOTIDE SEQUENCE [LARGE SCALE GENOMIC DNA]</scope>
    <source>
        <strain evidence="2 3">DSM 21667</strain>
    </source>
</reference>
<organism evidence="2 3">
    <name type="scientific">Tahibacter aquaticus</name>
    <dbReference type="NCBI Taxonomy" id="520092"/>
    <lineage>
        <taxon>Bacteria</taxon>
        <taxon>Pseudomonadati</taxon>
        <taxon>Pseudomonadota</taxon>
        <taxon>Gammaproteobacteria</taxon>
        <taxon>Lysobacterales</taxon>
        <taxon>Rhodanobacteraceae</taxon>
        <taxon>Tahibacter</taxon>
    </lineage>
</organism>
<dbReference type="RefSeq" id="WP_166653777.1">
    <property type="nucleotide sequence ID" value="NZ_SNZH01000001.1"/>
</dbReference>
<accession>A0A4R6Z9C4</accession>
<dbReference type="InterPro" id="IPR036397">
    <property type="entry name" value="RNaseH_sf"/>
</dbReference>
<dbReference type="AlphaFoldDB" id="A0A4R6Z9C4"/>
<dbReference type="InterPro" id="IPR044876">
    <property type="entry name" value="HRDC_dom_sf"/>
</dbReference>
<dbReference type="Gene3D" id="1.10.150.80">
    <property type="entry name" value="HRDC domain"/>
    <property type="match status" value="1"/>
</dbReference>
<dbReference type="InterPro" id="IPR002562">
    <property type="entry name" value="3'-5'_exonuclease_dom"/>
</dbReference>
<dbReference type="GO" id="GO:0000166">
    <property type="term" value="F:nucleotide binding"/>
    <property type="evidence" value="ECO:0007669"/>
    <property type="project" value="InterPro"/>
</dbReference>
<dbReference type="SUPFAM" id="SSF47819">
    <property type="entry name" value="HRDC-like"/>
    <property type="match status" value="2"/>
</dbReference>
<dbReference type="InterPro" id="IPR010997">
    <property type="entry name" value="HRDC-like_sf"/>
</dbReference>
<dbReference type="Proteomes" id="UP000295293">
    <property type="component" value="Unassembled WGS sequence"/>
</dbReference>
<proteinExistence type="predicted"/>
<dbReference type="InterPro" id="IPR051086">
    <property type="entry name" value="RNase_D-like"/>
</dbReference>
<dbReference type="GO" id="GO:0006139">
    <property type="term" value="P:nucleobase-containing compound metabolic process"/>
    <property type="evidence" value="ECO:0007669"/>
    <property type="project" value="InterPro"/>
</dbReference>
<evidence type="ECO:0000313" key="3">
    <source>
        <dbReference type="Proteomes" id="UP000295293"/>
    </source>
</evidence>
<dbReference type="InterPro" id="IPR002121">
    <property type="entry name" value="HRDC_dom"/>
</dbReference>
<evidence type="ECO:0000313" key="2">
    <source>
        <dbReference type="EMBL" id="TDR48392.1"/>
    </source>
</evidence>
<dbReference type="Pfam" id="PF01612">
    <property type="entry name" value="DNA_pol_A_exo1"/>
    <property type="match status" value="1"/>
</dbReference>
<protein>
    <submittedName>
        <fullName evidence="2">Ribonuclease D</fullName>
    </submittedName>
</protein>
<dbReference type="PANTHER" id="PTHR47649:SF1">
    <property type="entry name" value="RIBONUCLEASE D"/>
    <property type="match status" value="1"/>
</dbReference>
<dbReference type="CDD" id="cd06142">
    <property type="entry name" value="RNaseD_exo"/>
    <property type="match status" value="1"/>
</dbReference>
<dbReference type="PROSITE" id="PS50967">
    <property type="entry name" value="HRDC"/>
    <property type="match status" value="1"/>
</dbReference>
<name>A0A4R6Z9C4_9GAMM</name>
<dbReference type="SUPFAM" id="SSF53098">
    <property type="entry name" value="Ribonuclease H-like"/>
    <property type="match status" value="1"/>
</dbReference>
<dbReference type="GO" id="GO:0008408">
    <property type="term" value="F:3'-5' exonuclease activity"/>
    <property type="evidence" value="ECO:0007669"/>
    <property type="project" value="InterPro"/>
</dbReference>
<dbReference type="EMBL" id="SNZH01000001">
    <property type="protein sequence ID" value="TDR48392.1"/>
    <property type="molecule type" value="Genomic_DNA"/>
</dbReference>
<keyword evidence="3" id="KW-1185">Reference proteome</keyword>
<dbReference type="InterPro" id="IPR012337">
    <property type="entry name" value="RNaseH-like_sf"/>
</dbReference>